<keyword evidence="5" id="KW-1185">Reference proteome</keyword>
<evidence type="ECO:0000259" key="2">
    <source>
        <dbReference type="PROSITE" id="PS50883"/>
    </source>
</evidence>
<dbReference type="Gene3D" id="3.30.70.270">
    <property type="match status" value="1"/>
</dbReference>
<name>A0ABX9KFL1_9FUSO</name>
<dbReference type="CDD" id="cd01948">
    <property type="entry name" value="EAL"/>
    <property type="match status" value="1"/>
</dbReference>
<dbReference type="PANTHER" id="PTHR33121">
    <property type="entry name" value="CYCLIC DI-GMP PHOSPHODIESTERASE PDEF"/>
    <property type="match status" value="1"/>
</dbReference>
<dbReference type="Pfam" id="PF00563">
    <property type="entry name" value="EAL"/>
    <property type="match status" value="1"/>
</dbReference>
<keyword evidence="1" id="KW-0472">Membrane</keyword>
<dbReference type="InterPro" id="IPR043128">
    <property type="entry name" value="Rev_trsase/Diguanyl_cyclase"/>
</dbReference>
<dbReference type="PROSITE" id="PS50887">
    <property type="entry name" value="GGDEF"/>
    <property type="match status" value="1"/>
</dbReference>
<dbReference type="InterPro" id="IPR001633">
    <property type="entry name" value="EAL_dom"/>
</dbReference>
<feature type="domain" description="GGDEF" evidence="3">
    <location>
        <begin position="156"/>
        <end position="281"/>
    </location>
</feature>
<proteinExistence type="predicted"/>
<evidence type="ECO:0000256" key="1">
    <source>
        <dbReference type="SAM" id="Phobius"/>
    </source>
</evidence>
<protein>
    <submittedName>
        <fullName evidence="4">EAL domain-containing protein</fullName>
    </submittedName>
</protein>
<evidence type="ECO:0000259" key="3">
    <source>
        <dbReference type="PROSITE" id="PS50887"/>
    </source>
</evidence>
<keyword evidence="1" id="KW-1133">Transmembrane helix</keyword>
<gene>
    <name evidence="4" type="ORF">DYH56_11580</name>
</gene>
<dbReference type="InterPro" id="IPR000160">
    <property type="entry name" value="GGDEF_dom"/>
</dbReference>
<dbReference type="SUPFAM" id="SSF55073">
    <property type="entry name" value="Nucleotide cyclase"/>
    <property type="match status" value="1"/>
</dbReference>
<feature type="transmembrane region" description="Helical" evidence="1">
    <location>
        <begin position="55"/>
        <end position="79"/>
    </location>
</feature>
<dbReference type="PROSITE" id="PS50883">
    <property type="entry name" value="EAL"/>
    <property type="match status" value="1"/>
</dbReference>
<dbReference type="RefSeq" id="WP_114643036.1">
    <property type="nucleotide sequence ID" value="NZ_JAACIO010000015.1"/>
</dbReference>
<reference evidence="4 5" key="1">
    <citation type="submission" date="2018-08" db="EMBL/GenBank/DDBJ databases">
        <title>Draft genome sequence of Psychrilyobacter sp. strain SD5 isolated from Black Sea water.</title>
        <authorList>
            <person name="Yadav S."/>
            <person name="Villanueva L."/>
            <person name="Damste J.S.S."/>
        </authorList>
    </citation>
    <scope>NUCLEOTIDE SEQUENCE [LARGE SCALE GENOMIC DNA]</scope>
    <source>
        <strain evidence="4 5">SD5</strain>
    </source>
</reference>
<dbReference type="InterPro" id="IPR050706">
    <property type="entry name" value="Cyclic-di-GMP_PDE-like"/>
</dbReference>
<feature type="domain" description="EAL" evidence="2">
    <location>
        <begin position="289"/>
        <end position="538"/>
    </location>
</feature>
<dbReference type="EMBL" id="QUAJ01000021">
    <property type="protein sequence ID" value="REI40359.1"/>
    <property type="molecule type" value="Genomic_DNA"/>
</dbReference>
<accession>A0ABX9KFL1</accession>
<dbReference type="Gene3D" id="3.20.20.450">
    <property type="entry name" value="EAL domain"/>
    <property type="match status" value="1"/>
</dbReference>
<comment type="caution">
    <text evidence="4">The sequence shown here is derived from an EMBL/GenBank/DDBJ whole genome shotgun (WGS) entry which is preliminary data.</text>
</comment>
<dbReference type="Proteomes" id="UP000263486">
    <property type="component" value="Unassembled WGS sequence"/>
</dbReference>
<feature type="transmembrane region" description="Helical" evidence="1">
    <location>
        <begin position="22"/>
        <end position="43"/>
    </location>
</feature>
<sequence length="545" mass="63587">MQNTKFFIKLIKKWYRPQKMDILYSILFVFILISTVLGIVYLTGGTKYVYIQLMYIPLVLAAFHFGYLGGLFFGSIAGYLTSFVPLDVATMEMQSPENWIYRLLFFMIVGTANGFIIDIILKTLKDIEKLTFYNRITNIANRKCFDTFFKEKKHLSGKYLTLFEIENFNQILNEYGNFILEDFIKNLSLNLKKLSQDEVELFHFRDNTFGLLMDSYSPYSFEKKIDILKQNISIGNILIYPELSIGVAKFVDTQERLLQNAEIARAYARTNLFSYYYFNDNINKLHDKKLSILNELPAAIENNQFHLYFHPKIELKTGLISSAEVLIRWVHPVEGIISPDLFMPYMEETNLINTFTNWLIKTSLEIQEGWERDGFFMKLALNTPIACLKNKSIINTLKNYDKSLKGLEFEILERNLIEDFEEISSVMRCLKKYGITFALDDYGTGFSAISYLRNLPFDKLKIDQMFIKNMNIDSKDYNIVKSSIALGKSMELKIIAEGVENIETFNLLKKLNCDYAQGYFSTKPLKSKKFKTFCIQYNDYVKTSR</sequence>
<evidence type="ECO:0000313" key="4">
    <source>
        <dbReference type="EMBL" id="REI40359.1"/>
    </source>
</evidence>
<dbReference type="Pfam" id="PF00990">
    <property type="entry name" value="GGDEF"/>
    <property type="match status" value="1"/>
</dbReference>
<organism evidence="4 5">
    <name type="scientific">Psychrilyobacter piezotolerans</name>
    <dbReference type="NCBI Taxonomy" id="2293438"/>
    <lineage>
        <taxon>Bacteria</taxon>
        <taxon>Fusobacteriati</taxon>
        <taxon>Fusobacteriota</taxon>
        <taxon>Fusobacteriia</taxon>
        <taxon>Fusobacteriales</taxon>
        <taxon>Fusobacteriaceae</taxon>
        <taxon>Psychrilyobacter</taxon>
    </lineage>
</organism>
<keyword evidence="1" id="KW-0812">Transmembrane</keyword>
<dbReference type="InterPro" id="IPR035919">
    <property type="entry name" value="EAL_sf"/>
</dbReference>
<dbReference type="SUPFAM" id="SSF141868">
    <property type="entry name" value="EAL domain-like"/>
    <property type="match status" value="1"/>
</dbReference>
<feature type="transmembrane region" description="Helical" evidence="1">
    <location>
        <begin position="99"/>
        <end position="121"/>
    </location>
</feature>
<evidence type="ECO:0000313" key="5">
    <source>
        <dbReference type="Proteomes" id="UP000263486"/>
    </source>
</evidence>
<dbReference type="SMART" id="SM00052">
    <property type="entry name" value="EAL"/>
    <property type="match status" value="1"/>
</dbReference>
<dbReference type="SMART" id="SM00267">
    <property type="entry name" value="GGDEF"/>
    <property type="match status" value="1"/>
</dbReference>
<dbReference type="PANTHER" id="PTHR33121:SF71">
    <property type="entry name" value="OXYGEN SENSOR PROTEIN DOSP"/>
    <property type="match status" value="1"/>
</dbReference>
<dbReference type="InterPro" id="IPR029787">
    <property type="entry name" value="Nucleotide_cyclase"/>
</dbReference>